<organism evidence="1">
    <name type="scientific">uncultured Caudovirales phage</name>
    <dbReference type="NCBI Taxonomy" id="2100421"/>
    <lineage>
        <taxon>Viruses</taxon>
        <taxon>Duplodnaviria</taxon>
        <taxon>Heunggongvirae</taxon>
        <taxon>Uroviricota</taxon>
        <taxon>Caudoviricetes</taxon>
        <taxon>Peduoviridae</taxon>
        <taxon>Maltschvirus</taxon>
        <taxon>Maltschvirus maltsch</taxon>
    </lineage>
</organism>
<evidence type="ECO:0000313" key="1">
    <source>
        <dbReference type="EMBL" id="CAB4146912.1"/>
    </source>
</evidence>
<proteinExistence type="predicted"/>
<reference evidence="1" key="1">
    <citation type="submission" date="2020-04" db="EMBL/GenBank/DDBJ databases">
        <authorList>
            <person name="Chiriac C."/>
            <person name="Salcher M."/>
            <person name="Ghai R."/>
            <person name="Kavagutti S V."/>
        </authorList>
    </citation>
    <scope>NUCLEOTIDE SEQUENCE</scope>
</reference>
<accession>A0A6J5MKX0</accession>
<sequence length="93" mass="10866">MDDFIEYPLKVTFRLEELNNLLEQSIDVEDCESWSSLVIKFATFLSAKYGYSILDKIVLIEDYPFPFSLEDERSITQKEYDSIIAARKSKGKK</sequence>
<dbReference type="EMBL" id="LR796486">
    <property type="protein sequence ID" value="CAB4146912.1"/>
    <property type="molecule type" value="Genomic_DNA"/>
</dbReference>
<protein>
    <submittedName>
        <fullName evidence="1">Uncharacterized protein</fullName>
    </submittedName>
</protein>
<gene>
    <name evidence="1" type="ORF">UFOVP507_2</name>
</gene>
<name>A0A6J5MKX0_9CAUD</name>